<name>A0A9N8EBD4_9STRA</name>
<dbReference type="AlphaFoldDB" id="A0A9N8EBD4"/>
<comment type="caution">
    <text evidence="3">The sequence shown here is derived from an EMBL/GenBank/DDBJ whole genome shotgun (WGS) entry which is preliminary data.</text>
</comment>
<organism evidence="3 4">
    <name type="scientific">Seminavis robusta</name>
    <dbReference type="NCBI Taxonomy" id="568900"/>
    <lineage>
        <taxon>Eukaryota</taxon>
        <taxon>Sar</taxon>
        <taxon>Stramenopiles</taxon>
        <taxon>Ochrophyta</taxon>
        <taxon>Bacillariophyta</taxon>
        <taxon>Bacillariophyceae</taxon>
        <taxon>Bacillariophycidae</taxon>
        <taxon>Naviculales</taxon>
        <taxon>Naviculaceae</taxon>
        <taxon>Seminavis</taxon>
    </lineage>
</organism>
<gene>
    <name evidence="3" type="ORF">SEMRO_761_G198480.1</name>
</gene>
<protein>
    <submittedName>
        <fullName evidence="3">Uncharacterized protein</fullName>
    </submittedName>
</protein>
<keyword evidence="1" id="KW-0472">Membrane</keyword>
<keyword evidence="1" id="KW-0812">Transmembrane</keyword>
<reference evidence="3" key="1">
    <citation type="submission" date="2020-06" db="EMBL/GenBank/DDBJ databases">
        <authorList>
            <consortium name="Plant Systems Biology data submission"/>
        </authorList>
    </citation>
    <scope>NUCLEOTIDE SEQUENCE</scope>
    <source>
        <strain evidence="3">D6</strain>
    </source>
</reference>
<evidence type="ECO:0000256" key="2">
    <source>
        <dbReference type="SAM" id="SignalP"/>
    </source>
</evidence>
<feature type="transmembrane region" description="Helical" evidence="1">
    <location>
        <begin position="240"/>
        <end position="264"/>
    </location>
</feature>
<feature type="chain" id="PRO_5040210084" evidence="2">
    <location>
        <begin position="23"/>
        <end position="265"/>
    </location>
</feature>
<dbReference type="EMBL" id="CAICTM010000760">
    <property type="protein sequence ID" value="CAB9516104.1"/>
    <property type="molecule type" value="Genomic_DNA"/>
</dbReference>
<feature type="signal peptide" evidence="2">
    <location>
        <begin position="1"/>
        <end position="22"/>
    </location>
</feature>
<evidence type="ECO:0000256" key="1">
    <source>
        <dbReference type="SAM" id="Phobius"/>
    </source>
</evidence>
<sequence>MYSILKLIISLLLFLWLPVATGFVSISSSSSSGRFSSTRRNLAAITPDQIDALTSSSHSIAGLLKQINPDNAKAEFFFLFGAGSGAGGIGIAQIPRIVKEVSLIRTLSQEQGAPAPDEETVPTGPLVSLLYPNKLSVKDVQSVVQSIPAAAKINEQGESTSFFASKGYIIQEDFLLALSRQKNNNNKPLTSYAAFQAVSKGTGKTVSPDDVDTRVAEYKQDLQQFTADFETSAYTKLGSYAALAFLLFVTFDLIIETGIQAFLVN</sequence>
<accession>A0A9N8EBD4</accession>
<keyword evidence="4" id="KW-1185">Reference proteome</keyword>
<evidence type="ECO:0000313" key="4">
    <source>
        <dbReference type="Proteomes" id="UP001153069"/>
    </source>
</evidence>
<proteinExistence type="predicted"/>
<keyword evidence="2" id="KW-0732">Signal</keyword>
<keyword evidence="1" id="KW-1133">Transmembrane helix</keyword>
<dbReference type="Proteomes" id="UP001153069">
    <property type="component" value="Unassembled WGS sequence"/>
</dbReference>
<evidence type="ECO:0000313" key="3">
    <source>
        <dbReference type="EMBL" id="CAB9516104.1"/>
    </source>
</evidence>